<comment type="similarity">
    <text evidence="2">Belongs to the outer membrane factor (OMF) (TC 1.B.17) family.</text>
</comment>
<keyword evidence="3" id="KW-0813">Transport</keyword>
<dbReference type="PANTHER" id="PTHR30026">
    <property type="entry name" value="OUTER MEMBRANE PROTEIN TOLC"/>
    <property type="match status" value="1"/>
</dbReference>
<dbReference type="RefSeq" id="WP_205847895.1">
    <property type="nucleotide sequence ID" value="NZ_CP019791.1"/>
</dbReference>
<reference evidence="10" key="1">
    <citation type="submission" date="2017-02" db="EMBL/GenBank/DDBJ databases">
        <title>Comparative genomics and description of representatives of a novel lineage of planctomycetes thriving in anoxic sediments.</title>
        <authorList>
            <person name="Spring S."/>
            <person name="Bunk B."/>
            <person name="Sproer C."/>
        </authorList>
    </citation>
    <scope>NUCLEOTIDE SEQUENCE [LARGE SCALE GENOMIC DNA]</scope>
    <source>
        <strain evidence="10">ST-NAGAB-D1</strain>
    </source>
</reference>
<dbReference type="KEGG" id="alus:STSP2_02614"/>
<evidence type="ECO:0000256" key="2">
    <source>
        <dbReference type="ARBA" id="ARBA00007613"/>
    </source>
</evidence>
<evidence type="ECO:0000256" key="6">
    <source>
        <dbReference type="ARBA" id="ARBA00023136"/>
    </source>
</evidence>
<feature type="chain" id="PRO_5013002081" evidence="8">
    <location>
        <begin position="24"/>
        <end position="791"/>
    </location>
</feature>
<dbReference type="GO" id="GO:0009279">
    <property type="term" value="C:cell outer membrane"/>
    <property type="evidence" value="ECO:0007669"/>
    <property type="project" value="UniProtKB-SubCell"/>
</dbReference>
<keyword evidence="4" id="KW-1134">Transmembrane beta strand</keyword>
<keyword evidence="7" id="KW-0998">Cell outer membrane</keyword>
<dbReference type="Pfam" id="PF02321">
    <property type="entry name" value="OEP"/>
    <property type="match status" value="2"/>
</dbReference>
<dbReference type="Gene3D" id="1.20.1600.10">
    <property type="entry name" value="Outer membrane efflux proteins (OEP)"/>
    <property type="match status" value="1"/>
</dbReference>
<evidence type="ECO:0000256" key="8">
    <source>
        <dbReference type="SAM" id="SignalP"/>
    </source>
</evidence>
<dbReference type="GO" id="GO:0015562">
    <property type="term" value="F:efflux transmembrane transporter activity"/>
    <property type="evidence" value="ECO:0007669"/>
    <property type="project" value="InterPro"/>
</dbReference>
<dbReference type="InterPro" id="IPR051906">
    <property type="entry name" value="TolC-like"/>
</dbReference>
<evidence type="ECO:0000256" key="5">
    <source>
        <dbReference type="ARBA" id="ARBA00022692"/>
    </source>
</evidence>
<dbReference type="STRING" id="1936003.STSP2_02614"/>
<dbReference type="GO" id="GO:1990281">
    <property type="term" value="C:efflux pump complex"/>
    <property type="evidence" value="ECO:0007669"/>
    <property type="project" value="TreeGrafter"/>
</dbReference>
<keyword evidence="6" id="KW-0472">Membrane</keyword>
<evidence type="ECO:0000313" key="9">
    <source>
        <dbReference type="EMBL" id="AQT69424.1"/>
    </source>
</evidence>
<evidence type="ECO:0000256" key="4">
    <source>
        <dbReference type="ARBA" id="ARBA00022452"/>
    </source>
</evidence>
<keyword evidence="10" id="KW-1185">Reference proteome</keyword>
<comment type="subcellular location">
    <subcellularLocation>
        <location evidence="1">Cell outer membrane</location>
    </subcellularLocation>
</comment>
<dbReference type="EMBL" id="CP019791">
    <property type="protein sequence ID" value="AQT69424.1"/>
    <property type="molecule type" value="Genomic_DNA"/>
</dbReference>
<gene>
    <name evidence="9" type="primary">tolC</name>
    <name evidence="9" type="ORF">STSP2_02614</name>
</gene>
<keyword evidence="5" id="KW-0812">Transmembrane</keyword>
<accession>A0A1U9NNW4</accession>
<proteinExistence type="inferred from homology"/>
<dbReference type="Proteomes" id="UP000189674">
    <property type="component" value="Chromosome"/>
</dbReference>
<organism evidence="9 10">
    <name type="scientific">Anaerohalosphaera lusitana</name>
    <dbReference type="NCBI Taxonomy" id="1936003"/>
    <lineage>
        <taxon>Bacteria</taxon>
        <taxon>Pseudomonadati</taxon>
        <taxon>Planctomycetota</taxon>
        <taxon>Phycisphaerae</taxon>
        <taxon>Sedimentisphaerales</taxon>
        <taxon>Anaerohalosphaeraceae</taxon>
        <taxon>Anaerohalosphaera</taxon>
    </lineage>
</organism>
<sequence>MRGTKWYIMAILFLLIGLGTTSAQDEKAEVHVGVVIDGPWENNAGVSNLFVSEILKLTGNEFNVVFSPKHTFIADWSQESIEGGIERFLADEEIDIVMTPGIIGSHYLSTRGPLGKPGIAPFVLDAKIQSLTVTDSGTSGVKNLTYVLIGGSVSESLTDFLEVVKFKHITFLIGQPVAKAIPRLPGGLVREAEKMDLSADYLEVSESAEITLKKLKARTDAVYVNPLMNISGKELARLAEGLKERDIPSFSAIGKDGVEVGFLMSTLPESLFQRIARRTALNLQSILLGTEPSELPVRLAGREELTLNVETAEAIRLEIPWNLRLEADLIGKTERERLPKLSMERVLSEAVAKNLDIAAQERMVAAGSAQVRDALAVLLPQIDLSTQVVQVDKDRIEAAPGEAAEREYSTGFEFRQLLYSEQAWASYDIEEFLQAARLQELNEVRLDITQQAGTAYLDVLRAQTRLRVRMSDLRLTRSNLQMARERREVGVSGPGEVYRWENRLATRKQEVLNAEADLQIAMLEVNRLLHRPIDMQFAVAETSLGDDELLLNRLNFFESLSTRKAVLNFADALVKTGLARSPQIRNVKALIDAKRREQKSTENAMWQPDVAFVFDFSHRFAEEGVGERFLKASPENDTDWAAGISIDFPLYSGGSKTARIIQTTQELAELIFTLGSAREQVEQRVRAAMETATASYRNIGLSRKAEAAAAKNLDLTVDSYAQGVVSILDLLDAQNAAVQAELASANAVYDFLIDLMEVQRAASIFNILMEDEAEEIMFGQLRQAVKTDTGR</sequence>
<feature type="signal peptide" evidence="8">
    <location>
        <begin position="1"/>
        <end position="23"/>
    </location>
</feature>
<dbReference type="PANTHER" id="PTHR30026:SF20">
    <property type="entry name" value="OUTER MEMBRANE PROTEIN TOLC"/>
    <property type="match status" value="1"/>
</dbReference>
<name>A0A1U9NNW4_9BACT</name>
<dbReference type="AlphaFoldDB" id="A0A1U9NNW4"/>
<dbReference type="InterPro" id="IPR003423">
    <property type="entry name" value="OMP_efflux"/>
</dbReference>
<evidence type="ECO:0000256" key="1">
    <source>
        <dbReference type="ARBA" id="ARBA00004442"/>
    </source>
</evidence>
<evidence type="ECO:0000256" key="3">
    <source>
        <dbReference type="ARBA" id="ARBA00022448"/>
    </source>
</evidence>
<keyword evidence="8" id="KW-0732">Signal</keyword>
<dbReference type="GO" id="GO:0015288">
    <property type="term" value="F:porin activity"/>
    <property type="evidence" value="ECO:0007669"/>
    <property type="project" value="TreeGrafter"/>
</dbReference>
<evidence type="ECO:0000256" key="7">
    <source>
        <dbReference type="ARBA" id="ARBA00023237"/>
    </source>
</evidence>
<evidence type="ECO:0000313" key="10">
    <source>
        <dbReference type="Proteomes" id="UP000189674"/>
    </source>
</evidence>
<dbReference type="SUPFAM" id="SSF56954">
    <property type="entry name" value="Outer membrane efflux proteins (OEP)"/>
    <property type="match status" value="1"/>
</dbReference>
<protein>
    <submittedName>
        <fullName evidence="9">Outer membrane protein TolC</fullName>
    </submittedName>
</protein>